<feature type="region of interest" description="Disordered" evidence="1">
    <location>
        <begin position="122"/>
        <end position="181"/>
    </location>
</feature>
<feature type="region of interest" description="Disordered" evidence="1">
    <location>
        <begin position="350"/>
        <end position="403"/>
    </location>
</feature>
<sequence>MERSKGNSSSLSLNSHSKRSSTNLSNLRLAPLSSQYTPKTKDVRFGTEDAGDGPFQRSHSSYLQGKSAPASPGILSRSSSRRQIHGLSRRSSIYDHEPAEAMNFEYSSMVRDNVGAANLKVKGGRMPKAKSEAALLGHRNREGTLSPRENRVRHHSRQNTGTSGSRTPQAVRRPNRPQDDWIIRTGAAGNAIVQESKGQSWQSKLPSSTSLGHLQDSTDEDEDDGYEELAALSASTTGLQLADDELSPVQTRSGVWGSRYGSRNGSRLTSRRGSFTGSRTPLAPFTTLGQAEITSEDFPATAVEPDFVDAEEDSEGQDETAGGEGKSYGLGGVVDRIMNFNLFKVEEGYENTDDEGGHASETDAEAAQRMVEESRRRKAEKDKLLNRSGAEGGEQGAAPADDGWSDAAWLLSVASRFVL</sequence>
<protein>
    <submittedName>
        <fullName evidence="2">Uncharacterized protein</fullName>
    </submittedName>
</protein>
<dbReference type="Proteomes" id="UP001337655">
    <property type="component" value="Unassembled WGS sequence"/>
</dbReference>
<feature type="compositionally biased region" description="Polar residues" evidence="1">
    <location>
        <begin position="261"/>
        <end position="279"/>
    </location>
</feature>
<feature type="compositionally biased region" description="Polar residues" evidence="1">
    <location>
        <begin position="158"/>
        <end position="168"/>
    </location>
</feature>
<feature type="compositionally biased region" description="Polar residues" evidence="1">
    <location>
        <begin position="196"/>
        <end position="212"/>
    </location>
</feature>
<evidence type="ECO:0000256" key="1">
    <source>
        <dbReference type="SAM" id="MobiDB-lite"/>
    </source>
</evidence>
<comment type="caution">
    <text evidence="2">The sequence shown here is derived from an EMBL/GenBank/DDBJ whole genome shotgun (WGS) entry which is preliminary data.</text>
</comment>
<feature type="compositionally biased region" description="Polar residues" evidence="1">
    <location>
        <begin position="22"/>
        <end position="38"/>
    </location>
</feature>
<feature type="region of interest" description="Disordered" evidence="1">
    <location>
        <begin position="1"/>
        <end position="92"/>
    </location>
</feature>
<feature type="compositionally biased region" description="Low complexity" evidence="1">
    <location>
        <begin position="1"/>
        <end position="15"/>
    </location>
</feature>
<reference evidence="2 3" key="1">
    <citation type="submission" date="2023-08" db="EMBL/GenBank/DDBJ databases">
        <title>Black Yeasts Isolated from many extreme environments.</title>
        <authorList>
            <person name="Coleine C."/>
            <person name="Stajich J.E."/>
            <person name="Selbmann L."/>
        </authorList>
    </citation>
    <scope>NUCLEOTIDE SEQUENCE [LARGE SCALE GENOMIC DNA]</scope>
    <source>
        <strain evidence="2 3">CCFEE 5935</strain>
    </source>
</reference>
<name>A0AAV9PG26_9PEZI</name>
<feature type="compositionally biased region" description="Basic and acidic residues" evidence="1">
    <location>
        <begin position="370"/>
        <end position="385"/>
    </location>
</feature>
<gene>
    <name evidence="2" type="ORF">LTR77_004197</name>
</gene>
<dbReference type="EMBL" id="JAVRRT010000006">
    <property type="protein sequence ID" value="KAK5171053.1"/>
    <property type="molecule type" value="Genomic_DNA"/>
</dbReference>
<dbReference type="Pfam" id="PF13136">
    <property type="entry name" value="DUF3984"/>
    <property type="match status" value="1"/>
</dbReference>
<dbReference type="AlphaFoldDB" id="A0AAV9PG26"/>
<organism evidence="2 3">
    <name type="scientific">Saxophila tyrrhenica</name>
    <dbReference type="NCBI Taxonomy" id="1690608"/>
    <lineage>
        <taxon>Eukaryota</taxon>
        <taxon>Fungi</taxon>
        <taxon>Dikarya</taxon>
        <taxon>Ascomycota</taxon>
        <taxon>Pezizomycotina</taxon>
        <taxon>Dothideomycetes</taxon>
        <taxon>Dothideomycetidae</taxon>
        <taxon>Mycosphaerellales</taxon>
        <taxon>Extremaceae</taxon>
        <taxon>Saxophila</taxon>
    </lineage>
</organism>
<dbReference type="InterPro" id="IPR025040">
    <property type="entry name" value="DUF3984"/>
</dbReference>
<accession>A0AAV9PG26</accession>
<feature type="compositionally biased region" description="Basic residues" evidence="1">
    <location>
        <begin position="79"/>
        <end position="88"/>
    </location>
</feature>
<dbReference type="RefSeq" id="XP_064660081.1">
    <property type="nucleotide sequence ID" value="XM_064801451.1"/>
</dbReference>
<feature type="region of interest" description="Disordered" evidence="1">
    <location>
        <begin position="241"/>
        <end position="283"/>
    </location>
</feature>
<feature type="region of interest" description="Disordered" evidence="1">
    <location>
        <begin position="194"/>
        <end position="225"/>
    </location>
</feature>
<keyword evidence="3" id="KW-1185">Reference proteome</keyword>
<proteinExistence type="predicted"/>
<evidence type="ECO:0000313" key="3">
    <source>
        <dbReference type="Proteomes" id="UP001337655"/>
    </source>
</evidence>
<dbReference type="GeneID" id="89925543"/>
<evidence type="ECO:0000313" key="2">
    <source>
        <dbReference type="EMBL" id="KAK5171053.1"/>
    </source>
</evidence>